<dbReference type="GO" id="GO:0004315">
    <property type="term" value="F:3-oxoacyl-[acyl-carrier-protein] synthase activity"/>
    <property type="evidence" value="ECO:0007669"/>
    <property type="project" value="UniProtKB-UniRule"/>
</dbReference>
<evidence type="ECO:0000259" key="14">
    <source>
        <dbReference type="PROSITE" id="PS52004"/>
    </source>
</evidence>
<evidence type="ECO:0000256" key="6">
    <source>
        <dbReference type="ARBA" id="ARBA00022679"/>
    </source>
</evidence>
<dbReference type="InterPro" id="IPR020841">
    <property type="entry name" value="PKS_Beta-ketoAc_synthase_dom"/>
</dbReference>
<dbReference type="PIRSF" id="PIRSF000447">
    <property type="entry name" value="KAS_II"/>
    <property type="match status" value="1"/>
</dbReference>
<keyword evidence="6 11" id="KW-0808">Transferase</keyword>
<dbReference type="NCBIfam" id="NF005589">
    <property type="entry name" value="PRK07314.1"/>
    <property type="match status" value="1"/>
</dbReference>
<evidence type="ECO:0000313" key="15">
    <source>
        <dbReference type="EMBL" id="RFF32198.1"/>
    </source>
</evidence>
<keyword evidence="5 11" id="KW-0444">Lipid biosynthesis</keyword>
<dbReference type="EMBL" id="QUZK01000012">
    <property type="protein sequence ID" value="RFF32198.1"/>
    <property type="molecule type" value="Genomic_DNA"/>
</dbReference>
<dbReference type="Pfam" id="PF00109">
    <property type="entry name" value="ketoacyl-synt"/>
    <property type="match status" value="1"/>
</dbReference>
<dbReference type="PANTHER" id="PTHR11712">
    <property type="entry name" value="POLYKETIDE SYNTHASE-RELATED"/>
    <property type="match status" value="1"/>
</dbReference>
<evidence type="ECO:0000256" key="12">
    <source>
        <dbReference type="PIRSR" id="PIRSR000447-1"/>
    </source>
</evidence>
<name>A0A3E1KBU5_9GAMM</name>
<feature type="active site" description="For beta-ketoacyl synthase activity" evidence="12">
    <location>
        <position position="165"/>
    </location>
</feature>
<feature type="domain" description="Ketosynthase family 3 (KS3)" evidence="14">
    <location>
        <begin position="4"/>
        <end position="413"/>
    </location>
</feature>
<dbReference type="InterPro" id="IPR016039">
    <property type="entry name" value="Thiolase-like"/>
</dbReference>
<dbReference type="InterPro" id="IPR018201">
    <property type="entry name" value="Ketoacyl_synth_AS"/>
</dbReference>
<keyword evidence="16" id="KW-1185">Reference proteome</keyword>
<comment type="catalytic activity">
    <reaction evidence="11">
        <text>(9Z)-hexadecenoyl-[ACP] + malonyl-[ACP] + H(+) = 3-oxo-(11Z)-octadecenoyl-[ACP] + holo-[ACP] + CO2</text>
        <dbReference type="Rhea" id="RHEA:55040"/>
        <dbReference type="Rhea" id="RHEA-COMP:9623"/>
        <dbReference type="Rhea" id="RHEA-COMP:9685"/>
        <dbReference type="Rhea" id="RHEA-COMP:10800"/>
        <dbReference type="Rhea" id="RHEA-COMP:14074"/>
        <dbReference type="ChEBI" id="CHEBI:15378"/>
        <dbReference type="ChEBI" id="CHEBI:16526"/>
        <dbReference type="ChEBI" id="CHEBI:64479"/>
        <dbReference type="ChEBI" id="CHEBI:78449"/>
        <dbReference type="ChEBI" id="CHEBI:83989"/>
        <dbReference type="ChEBI" id="CHEBI:138538"/>
        <dbReference type="EC" id="2.3.1.179"/>
    </reaction>
</comment>
<dbReference type="UniPathway" id="UPA00094"/>
<dbReference type="InterPro" id="IPR000794">
    <property type="entry name" value="Beta-ketoacyl_synthase"/>
</dbReference>
<dbReference type="Proteomes" id="UP000260351">
    <property type="component" value="Unassembled WGS sequence"/>
</dbReference>
<dbReference type="AlphaFoldDB" id="A0A3E1KBU5"/>
<comment type="caution">
    <text evidence="15">The sequence shown here is derived from an EMBL/GenBank/DDBJ whole genome shotgun (WGS) entry which is preliminary data.</text>
</comment>
<dbReference type="RefSeq" id="WP_116649381.1">
    <property type="nucleotide sequence ID" value="NZ_QUZK01000012.1"/>
</dbReference>
<accession>A0A3E1KBU5</accession>
<dbReference type="NCBIfam" id="TIGR03150">
    <property type="entry name" value="fabF"/>
    <property type="match status" value="1"/>
</dbReference>
<evidence type="ECO:0000256" key="11">
    <source>
        <dbReference type="PIRNR" id="PIRNR000447"/>
    </source>
</evidence>
<dbReference type="EC" id="2.3.1.179" evidence="3 11"/>
<dbReference type="Pfam" id="PF02801">
    <property type="entry name" value="Ketoacyl-synt_C"/>
    <property type="match status" value="1"/>
</dbReference>
<dbReference type="CDD" id="cd00834">
    <property type="entry name" value="KAS_I_II"/>
    <property type="match status" value="1"/>
</dbReference>
<dbReference type="GO" id="GO:0005829">
    <property type="term" value="C:cytosol"/>
    <property type="evidence" value="ECO:0007669"/>
    <property type="project" value="TreeGrafter"/>
</dbReference>
<dbReference type="PROSITE" id="PS52004">
    <property type="entry name" value="KS3_2"/>
    <property type="match status" value="1"/>
</dbReference>
<dbReference type="SUPFAM" id="SSF53901">
    <property type="entry name" value="Thiolase-like"/>
    <property type="match status" value="2"/>
</dbReference>
<evidence type="ECO:0000256" key="3">
    <source>
        <dbReference type="ARBA" id="ARBA00012356"/>
    </source>
</evidence>
<evidence type="ECO:0000256" key="4">
    <source>
        <dbReference type="ARBA" id="ARBA00014657"/>
    </source>
</evidence>
<dbReference type="PROSITE" id="PS00606">
    <property type="entry name" value="KS3_1"/>
    <property type="match status" value="1"/>
</dbReference>
<protein>
    <recommendedName>
        <fullName evidence="4 11">3-oxoacyl-[acyl-carrier-protein] synthase 2</fullName>
        <ecNumber evidence="3 11">2.3.1.179</ecNumber>
    </recommendedName>
</protein>
<dbReference type="NCBIfam" id="NF004970">
    <property type="entry name" value="PRK06333.1"/>
    <property type="match status" value="1"/>
</dbReference>
<gene>
    <name evidence="15" type="primary">fabF</name>
    <name evidence="15" type="ORF">DZC52_01650</name>
</gene>
<sequence>MRGDRRIVITGMGCLSPVGNDVASAWDAICNGRSGIGPLEAFDPERFPAKIAGEIRGFDVTEYLSPKEARKCDTFIHYGMAAAMQAITDAGLTDSEHDAERIGLAIGSGIGGISTIEQTYKTYLDNGPRRISPFFVPGVIINMIAGNLSIKYGYKGPNISIVTACTTATHNIGDAARIIAYGDADVMVAGGGEFGTTPTAYGGFTSAKALSTRNDEPEKASRPWDVDRDGFVLSNGAGIVVLEELEHARKRGATIYAEVAGYGMSGDAYHITSPSEGGEGAARCMATAVRDAGLDPADVDYINAHGTSTQLGDRAECSAVRACFGDHAGDLMMSSTKSMTGHLLGAAGGVEAIFTALALKDGIIPPTINLDEVDPECRDIDLVPNEAREKPIRVALSNSFGFGGTNGTLLLKRFE</sequence>
<evidence type="ECO:0000256" key="10">
    <source>
        <dbReference type="ARBA" id="ARBA00023315"/>
    </source>
</evidence>
<dbReference type="InterPro" id="IPR014030">
    <property type="entry name" value="Ketoacyl_synth_N"/>
</dbReference>
<proteinExistence type="inferred from homology"/>
<dbReference type="PANTHER" id="PTHR11712:SF336">
    <property type="entry name" value="3-OXOACYL-[ACYL-CARRIER-PROTEIN] SYNTHASE, MITOCHONDRIAL"/>
    <property type="match status" value="1"/>
</dbReference>
<evidence type="ECO:0000256" key="9">
    <source>
        <dbReference type="ARBA" id="ARBA00023160"/>
    </source>
</evidence>
<keyword evidence="9 11" id="KW-0275">Fatty acid biosynthesis</keyword>
<evidence type="ECO:0000256" key="13">
    <source>
        <dbReference type="RuleBase" id="RU003694"/>
    </source>
</evidence>
<comment type="catalytic activity">
    <reaction evidence="11">
        <text>a fatty acyl-[ACP] + malonyl-[ACP] + H(+) = a 3-oxoacyl-[ACP] + holo-[ACP] + CO2</text>
        <dbReference type="Rhea" id="RHEA:22836"/>
        <dbReference type="Rhea" id="RHEA-COMP:9623"/>
        <dbReference type="Rhea" id="RHEA-COMP:9685"/>
        <dbReference type="Rhea" id="RHEA-COMP:9916"/>
        <dbReference type="Rhea" id="RHEA-COMP:14125"/>
        <dbReference type="ChEBI" id="CHEBI:15378"/>
        <dbReference type="ChEBI" id="CHEBI:16526"/>
        <dbReference type="ChEBI" id="CHEBI:64479"/>
        <dbReference type="ChEBI" id="CHEBI:78449"/>
        <dbReference type="ChEBI" id="CHEBI:78776"/>
        <dbReference type="ChEBI" id="CHEBI:138651"/>
    </reaction>
</comment>
<comment type="function">
    <text evidence="11">Involved in the type II fatty acid elongation cycle. Catalyzes the elongation of a wide range of acyl-ACP by the addition of two carbons from malonyl-ACP to an acyl acceptor. Can efficiently catalyze the conversion of palmitoleoyl-ACP (cis-hexadec-9-enoyl-ACP) to cis-vaccenoyl-ACP (cis-octadec-11-enoyl-ACP), an essential step in the thermal regulation of fatty acid composition.</text>
</comment>
<comment type="pathway">
    <text evidence="1 11">Lipid metabolism; fatty acid biosynthesis.</text>
</comment>
<dbReference type="OrthoDB" id="9808669at2"/>
<dbReference type="InterPro" id="IPR017568">
    <property type="entry name" value="3-oxoacyl-ACP_synth-2"/>
</dbReference>
<dbReference type="Gene3D" id="3.40.47.10">
    <property type="match status" value="1"/>
</dbReference>
<organism evidence="15 16">
    <name type="scientific">Wenzhouxiangella sediminis</name>
    <dbReference type="NCBI Taxonomy" id="1792836"/>
    <lineage>
        <taxon>Bacteria</taxon>
        <taxon>Pseudomonadati</taxon>
        <taxon>Pseudomonadota</taxon>
        <taxon>Gammaproteobacteria</taxon>
        <taxon>Chromatiales</taxon>
        <taxon>Wenzhouxiangellaceae</taxon>
        <taxon>Wenzhouxiangella</taxon>
    </lineage>
</organism>
<evidence type="ECO:0000256" key="1">
    <source>
        <dbReference type="ARBA" id="ARBA00005194"/>
    </source>
</evidence>
<comment type="similarity">
    <text evidence="2 11 13">Belongs to the thiolase-like superfamily. Beta-ketoacyl-ACP synthases family.</text>
</comment>
<evidence type="ECO:0000256" key="5">
    <source>
        <dbReference type="ARBA" id="ARBA00022516"/>
    </source>
</evidence>
<keyword evidence="10 11" id="KW-0012">Acyltransferase</keyword>
<dbReference type="FunFam" id="3.40.47.10:FF:000009">
    <property type="entry name" value="3-oxoacyl-[acyl-carrier-protein] synthase 2"/>
    <property type="match status" value="1"/>
</dbReference>
<reference evidence="15 16" key="1">
    <citation type="submission" date="2018-08" db="EMBL/GenBank/DDBJ databases">
        <title>Wenzhouxiangella salilacus sp. nov., a novel bacterium isolated from a saline lake in Xinjiang Province, China.</title>
        <authorList>
            <person name="Han S."/>
        </authorList>
    </citation>
    <scope>NUCLEOTIDE SEQUENCE [LARGE SCALE GENOMIC DNA]</scope>
    <source>
        <strain evidence="15 16">XDB06</strain>
    </source>
</reference>
<dbReference type="GO" id="GO:0006633">
    <property type="term" value="P:fatty acid biosynthetic process"/>
    <property type="evidence" value="ECO:0007669"/>
    <property type="project" value="UniProtKB-UniRule"/>
</dbReference>
<dbReference type="InterPro" id="IPR014031">
    <property type="entry name" value="Ketoacyl_synth_C"/>
</dbReference>
<keyword evidence="8" id="KW-0443">Lipid metabolism</keyword>
<dbReference type="SMART" id="SM00825">
    <property type="entry name" value="PKS_KS"/>
    <property type="match status" value="1"/>
</dbReference>
<evidence type="ECO:0000256" key="8">
    <source>
        <dbReference type="ARBA" id="ARBA00023098"/>
    </source>
</evidence>
<keyword evidence="7" id="KW-0276">Fatty acid metabolism</keyword>
<evidence type="ECO:0000256" key="7">
    <source>
        <dbReference type="ARBA" id="ARBA00022832"/>
    </source>
</evidence>
<evidence type="ECO:0000256" key="2">
    <source>
        <dbReference type="ARBA" id="ARBA00008467"/>
    </source>
</evidence>
<evidence type="ECO:0000313" key="16">
    <source>
        <dbReference type="Proteomes" id="UP000260351"/>
    </source>
</evidence>